<keyword evidence="3" id="KW-0460">Magnesium</keyword>
<evidence type="ECO:0000256" key="4">
    <source>
        <dbReference type="PROSITE-ProRule" id="PRU01331"/>
    </source>
</evidence>
<dbReference type="GO" id="GO:0006598">
    <property type="term" value="P:polyamine catabolic process"/>
    <property type="evidence" value="ECO:0007669"/>
    <property type="project" value="TreeGrafter"/>
</dbReference>
<feature type="domain" description="GS catalytic" evidence="6">
    <location>
        <begin position="106"/>
        <end position="439"/>
    </location>
</feature>
<dbReference type="OrthoDB" id="9807095at2"/>
<evidence type="ECO:0000256" key="5">
    <source>
        <dbReference type="RuleBase" id="RU000384"/>
    </source>
</evidence>
<dbReference type="Gene3D" id="3.30.590.10">
    <property type="entry name" value="Glutamine synthetase/guanido kinase, catalytic domain"/>
    <property type="match status" value="1"/>
</dbReference>
<evidence type="ECO:0000259" key="6">
    <source>
        <dbReference type="PROSITE" id="PS51987"/>
    </source>
</evidence>
<dbReference type="RefSeq" id="WP_058275918.1">
    <property type="nucleotide sequence ID" value="NZ_CYPU01000006.1"/>
</dbReference>
<dbReference type="InterPro" id="IPR036651">
    <property type="entry name" value="Gln_synt_N_sf"/>
</dbReference>
<keyword evidence="2 7" id="KW-0436">Ligase</keyword>
<dbReference type="InterPro" id="IPR008146">
    <property type="entry name" value="Gln_synth_cat_dom"/>
</dbReference>
<dbReference type="STRING" id="81569.RUM4293_03032"/>
<dbReference type="PANTHER" id="PTHR43785:SF12">
    <property type="entry name" value="TYPE-1 GLUTAMINE SYNTHETASE 2"/>
    <property type="match status" value="1"/>
</dbReference>
<proteinExistence type="inferred from homology"/>
<reference evidence="7 8" key="1">
    <citation type="submission" date="2015-09" db="EMBL/GenBank/DDBJ databases">
        <authorList>
            <consortium name="Swine Surveillance"/>
        </authorList>
    </citation>
    <scope>NUCLEOTIDE SEQUENCE [LARGE SCALE GENOMIC DNA]</scope>
    <source>
        <strain evidence="7 8">CECT 4292</strain>
    </source>
</reference>
<dbReference type="GO" id="GO:0006542">
    <property type="term" value="P:glutamine biosynthetic process"/>
    <property type="evidence" value="ECO:0007669"/>
    <property type="project" value="InterPro"/>
</dbReference>
<sequence length="439" mass="47506">MDLSALHSFRVAACDLNGQMRGKRVPPSYADKLDKGTLRMPFSALNVDLWGADIDGSPLVFESGDADGVLLPTERGPVPVPWLETETALVPMCLYDDEGTPFAGDPRHALASVLDRYAQRGWSVIAATELEFTLLDASGAHPQPPVNPVTRRRLEDEAVLSMAEMDAFDAFFTDLYDGCVAMGVPAQTAISESGIGQFEINLNHQNAMRCADDTWLFKALARGLARKHGFTATFMAKPYADDAGNGMHVHFSVVDQQGRNVFDNGGPEGTDFLRWAVAGCLTAMPGCTLVFAPHGNSYTRLVPGAHAPTGACWAYENRTAAVRIPGGAPVARRIEHRVAGGDINPYLMLAAVLGGAMNGIEDQSEPPAPISGNAYEVGGLPQLAADWTQAIAAFETDPNVARIFPADLIRYFAMTKRQEIRRFAERPSENHWLSYVEAV</sequence>
<dbReference type="SUPFAM" id="SSF55931">
    <property type="entry name" value="Glutamine synthetase/guanido kinase"/>
    <property type="match status" value="1"/>
</dbReference>
<protein>
    <submittedName>
        <fullName evidence="7">Gamma-glutamylputrescine synthetase PuuA</fullName>
        <ecNumber evidence="7">6.3.1.11</ecNumber>
    </submittedName>
</protein>
<dbReference type="GeneID" id="55491514"/>
<dbReference type="InterPro" id="IPR027303">
    <property type="entry name" value="Gln_synth_gly_rich_site"/>
</dbReference>
<evidence type="ECO:0000256" key="2">
    <source>
        <dbReference type="ARBA" id="ARBA00022598"/>
    </source>
</evidence>
<dbReference type="SUPFAM" id="SSF54368">
    <property type="entry name" value="Glutamine synthetase, N-terminal domain"/>
    <property type="match status" value="1"/>
</dbReference>
<comment type="similarity">
    <text evidence="4 5">Belongs to the glutamine synthetase family.</text>
</comment>
<dbReference type="GO" id="GO:0034024">
    <property type="term" value="F:glutamate-putrescine ligase activity"/>
    <property type="evidence" value="ECO:0007669"/>
    <property type="project" value="UniProtKB-EC"/>
</dbReference>
<dbReference type="PROSITE" id="PS51987">
    <property type="entry name" value="GS_CATALYTIC"/>
    <property type="match status" value="1"/>
</dbReference>
<dbReference type="PROSITE" id="PS00181">
    <property type="entry name" value="GLNA_ATP"/>
    <property type="match status" value="1"/>
</dbReference>
<dbReference type="InterPro" id="IPR014746">
    <property type="entry name" value="Gln_synth/guanido_kin_cat_dom"/>
</dbReference>
<dbReference type="Proteomes" id="UP000050783">
    <property type="component" value="Unassembled WGS sequence"/>
</dbReference>
<evidence type="ECO:0000313" key="7">
    <source>
        <dbReference type="EMBL" id="CUH46023.1"/>
    </source>
</evidence>
<dbReference type="AlphaFoldDB" id="A0A0P1E9R7"/>
<comment type="cofactor">
    <cofactor evidence="1">
        <name>Mg(2+)</name>
        <dbReference type="ChEBI" id="CHEBI:18420"/>
    </cofactor>
</comment>
<dbReference type="PANTHER" id="PTHR43785">
    <property type="entry name" value="GAMMA-GLUTAMYLPUTRESCINE SYNTHETASE"/>
    <property type="match status" value="1"/>
</dbReference>
<name>A0A0P1E9R7_9RHOB</name>
<dbReference type="GO" id="GO:0004356">
    <property type="term" value="F:glutamine synthetase activity"/>
    <property type="evidence" value="ECO:0007669"/>
    <property type="project" value="InterPro"/>
</dbReference>
<evidence type="ECO:0000256" key="1">
    <source>
        <dbReference type="ARBA" id="ARBA00001946"/>
    </source>
</evidence>
<evidence type="ECO:0000313" key="8">
    <source>
        <dbReference type="Proteomes" id="UP000050783"/>
    </source>
</evidence>
<organism evidence="7 8">
    <name type="scientific">Ruegeria atlantica</name>
    <dbReference type="NCBI Taxonomy" id="81569"/>
    <lineage>
        <taxon>Bacteria</taxon>
        <taxon>Pseudomonadati</taxon>
        <taxon>Pseudomonadota</taxon>
        <taxon>Alphaproteobacteria</taxon>
        <taxon>Rhodobacterales</taxon>
        <taxon>Roseobacteraceae</taxon>
        <taxon>Ruegeria</taxon>
    </lineage>
</organism>
<dbReference type="EC" id="6.3.1.11" evidence="7"/>
<dbReference type="EMBL" id="CYPU01000006">
    <property type="protein sequence ID" value="CUH46023.1"/>
    <property type="molecule type" value="Genomic_DNA"/>
</dbReference>
<evidence type="ECO:0000256" key="3">
    <source>
        <dbReference type="ARBA" id="ARBA00022842"/>
    </source>
</evidence>
<dbReference type="SMART" id="SM01230">
    <property type="entry name" value="Gln-synt_C"/>
    <property type="match status" value="1"/>
</dbReference>
<dbReference type="Pfam" id="PF00120">
    <property type="entry name" value="Gln-synt_C"/>
    <property type="match status" value="1"/>
</dbReference>
<accession>A0A0P1E9R7</accession>
<gene>
    <name evidence="7" type="primary">puuA_2</name>
    <name evidence="7" type="ORF">RUA4292_00187</name>
</gene>